<dbReference type="AlphaFoldDB" id="A0A8S2B0V8"/>
<proteinExistence type="inferred from homology"/>
<dbReference type="GO" id="GO:0016705">
    <property type="term" value="F:oxidoreductase activity, acting on paired donors, with incorporation or reduction of molecular oxygen"/>
    <property type="evidence" value="ECO:0007669"/>
    <property type="project" value="InterPro"/>
</dbReference>
<dbReference type="FunFam" id="1.10.630.10:FF:000011">
    <property type="entry name" value="Cytochrome P450 83B1"/>
    <property type="match status" value="2"/>
</dbReference>
<evidence type="ECO:0000256" key="1">
    <source>
        <dbReference type="ARBA" id="ARBA00004167"/>
    </source>
</evidence>
<keyword evidence="3" id="KW-0812">Transmembrane</keyword>
<dbReference type="InterPro" id="IPR036396">
    <property type="entry name" value="Cyt_P450_sf"/>
</dbReference>
<dbReference type="PANTHER" id="PTHR47955:SF15">
    <property type="entry name" value="CYTOCHROME P450 71A2-LIKE"/>
    <property type="match status" value="1"/>
</dbReference>
<dbReference type="SUPFAM" id="SSF48264">
    <property type="entry name" value="Cytochrome P450"/>
    <property type="match status" value="2"/>
</dbReference>
<evidence type="ECO:0000256" key="3">
    <source>
        <dbReference type="ARBA" id="ARBA00022692"/>
    </source>
</evidence>
<reference evidence="9" key="1">
    <citation type="submission" date="2021-01" db="EMBL/GenBank/DDBJ databases">
        <authorList>
            <person name="Bezrukov I."/>
        </authorList>
    </citation>
    <scope>NUCLEOTIDE SEQUENCE</scope>
</reference>
<dbReference type="InterPro" id="IPR002401">
    <property type="entry name" value="Cyt_P450_E_grp-I"/>
</dbReference>
<keyword evidence="4 8" id="KW-0479">Metal-binding</keyword>
<evidence type="ECO:0000256" key="4">
    <source>
        <dbReference type="ARBA" id="ARBA00022723"/>
    </source>
</evidence>
<evidence type="ECO:0008006" key="11">
    <source>
        <dbReference type="Google" id="ProtNLM"/>
    </source>
</evidence>
<keyword evidence="10" id="KW-1185">Reference proteome</keyword>
<dbReference type="InterPro" id="IPR001128">
    <property type="entry name" value="Cyt_P450"/>
</dbReference>
<dbReference type="GO" id="GO:0020037">
    <property type="term" value="F:heme binding"/>
    <property type="evidence" value="ECO:0007669"/>
    <property type="project" value="InterPro"/>
</dbReference>
<comment type="cofactor">
    <cofactor evidence="8">
        <name>heme</name>
        <dbReference type="ChEBI" id="CHEBI:30413"/>
    </cofactor>
</comment>
<comment type="subcellular location">
    <subcellularLocation>
        <location evidence="1">Membrane</location>
        <topology evidence="1">Single-pass membrane protein</topology>
    </subcellularLocation>
</comment>
<evidence type="ECO:0000313" key="9">
    <source>
        <dbReference type="EMBL" id="CAE6186213.1"/>
    </source>
</evidence>
<dbReference type="GO" id="GO:0005506">
    <property type="term" value="F:iron ion binding"/>
    <property type="evidence" value="ECO:0007669"/>
    <property type="project" value="InterPro"/>
</dbReference>
<evidence type="ECO:0000256" key="6">
    <source>
        <dbReference type="ARBA" id="ARBA00023004"/>
    </source>
</evidence>
<keyword evidence="8" id="KW-0349">Heme</keyword>
<comment type="similarity">
    <text evidence="2">Belongs to the cytochrome P450 family.</text>
</comment>
<dbReference type="Pfam" id="PF00067">
    <property type="entry name" value="p450"/>
    <property type="match status" value="2"/>
</dbReference>
<feature type="binding site" description="axial binding residue" evidence="8">
    <location>
        <position position="438"/>
    </location>
    <ligand>
        <name>heme</name>
        <dbReference type="ChEBI" id="CHEBI:30413"/>
    </ligand>
    <ligandPart>
        <name>Fe</name>
        <dbReference type="ChEBI" id="CHEBI:18248"/>
    </ligandPart>
</feature>
<keyword evidence="5" id="KW-1133">Transmembrane helix</keyword>
<protein>
    <recommendedName>
        <fullName evidence="11">Cytochrome P450</fullName>
    </recommendedName>
</protein>
<evidence type="ECO:0000256" key="5">
    <source>
        <dbReference type="ARBA" id="ARBA00022989"/>
    </source>
</evidence>
<evidence type="ECO:0000313" key="10">
    <source>
        <dbReference type="Proteomes" id="UP000682877"/>
    </source>
</evidence>
<dbReference type="GO" id="GO:0016020">
    <property type="term" value="C:membrane"/>
    <property type="evidence" value="ECO:0007669"/>
    <property type="project" value="UniProtKB-SubCell"/>
</dbReference>
<dbReference type="InterPro" id="IPR017972">
    <property type="entry name" value="Cyt_P450_CS"/>
</dbReference>
<name>A0A8S2B0V8_ARAAE</name>
<keyword evidence="7" id="KW-0472">Membrane</keyword>
<dbReference type="Proteomes" id="UP000682877">
    <property type="component" value="Chromosome 7"/>
</dbReference>
<keyword evidence="6 8" id="KW-0408">Iron</keyword>
<evidence type="ECO:0000256" key="8">
    <source>
        <dbReference type="PIRSR" id="PIRSR602401-1"/>
    </source>
</evidence>
<dbReference type="PANTHER" id="PTHR47955">
    <property type="entry name" value="CYTOCHROME P450 FAMILY 71 PROTEIN"/>
    <property type="match status" value="1"/>
</dbReference>
<dbReference type="GO" id="GO:0004497">
    <property type="term" value="F:monooxygenase activity"/>
    <property type="evidence" value="ECO:0007669"/>
    <property type="project" value="InterPro"/>
</dbReference>
<dbReference type="CDD" id="cd11072">
    <property type="entry name" value="CYP71-like"/>
    <property type="match status" value="2"/>
</dbReference>
<evidence type="ECO:0000256" key="2">
    <source>
        <dbReference type="ARBA" id="ARBA00010617"/>
    </source>
</evidence>
<gene>
    <name evidence="9" type="ORF">AARE701A_LOCUS18917</name>
</gene>
<dbReference type="PROSITE" id="PS00086">
    <property type="entry name" value="CYTOCHROME_P450"/>
    <property type="match status" value="2"/>
</dbReference>
<dbReference type="PRINTS" id="PR00463">
    <property type="entry name" value="EP450I"/>
</dbReference>
<dbReference type="Gene3D" id="1.10.630.10">
    <property type="entry name" value="Cytochrome P450"/>
    <property type="match status" value="2"/>
</dbReference>
<evidence type="ECO:0000256" key="7">
    <source>
        <dbReference type="ARBA" id="ARBA00023136"/>
    </source>
</evidence>
<dbReference type="EMBL" id="LR999457">
    <property type="protein sequence ID" value="CAE6186213.1"/>
    <property type="molecule type" value="Genomic_DNA"/>
</dbReference>
<accession>A0A8S2B0V8</accession>
<organism evidence="9 10">
    <name type="scientific">Arabidopsis arenosa</name>
    <name type="common">Sand rock-cress</name>
    <name type="synonym">Cardaminopsis arenosa</name>
    <dbReference type="NCBI Taxonomy" id="38785"/>
    <lineage>
        <taxon>Eukaryota</taxon>
        <taxon>Viridiplantae</taxon>
        <taxon>Streptophyta</taxon>
        <taxon>Embryophyta</taxon>
        <taxon>Tracheophyta</taxon>
        <taxon>Spermatophyta</taxon>
        <taxon>Magnoliopsida</taxon>
        <taxon>eudicotyledons</taxon>
        <taxon>Gunneridae</taxon>
        <taxon>Pentapetalae</taxon>
        <taxon>rosids</taxon>
        <taxon>malvids</taxon>
        <taxon>Brassicales</taxon>
        <taxon>Brassicaceae</taxon>
        <taxon>Camelineae</taxon>
        <taxon>Arabidopsis</taxon>
    </lineage>
</organism>
<dbReference type="PRINTS" id="PR00385">
    <property type="entry name" value="P450"/>
</dbReference>
<sequence>MEIILISLCLTTFLAFLFLKPLFKRITTPKLKLPPSPWRLPVIGNLHQLGLNPHRSLHSLSLRYGPLMLLHFGRVPVLVVSCPDVTNDIMKTHDLKFANRPKSKAINIFMDGGRDIIFGPYGEDWKSMKSLGVVHLLNNKMVRSFENLREEEIKVMTEKLEEASSSSSSVNLSKLLMTLTNDIICRITLGRKYNIEEGGIDIKNLVMTSSEYFGKFFFGDFIPSLAWIDWISGIDDKMKDINNKLDVFLDSMVQEHVDADHKEPSDFVDMLLLIQKDKTKRFQFDRSDLILILKDMFFSGTATTASQLEWTMTELMRHPECMKKLQDEINSFSTHNSNVTEKEVEKMNYLHCVIKEGLRLHPSGPLVSRLPSEDVQLKGYDISAGTHVILNVWALQRNPAIWGLDANEYRPERHFGTNLDFNGTDSKFVPFGGGRRLCPGIGFSLAMSKLALANLVKRFNWRLEVGPAGDDKPDLAEASGIDVCRKFPLIVFPSISLCTVHLLGKQMVRSFEKVRQEEINSVMEKLDKASSSSLPVNLSDLLLNMSNDVICRIAMGRKYSREENTRDFENQLRKVMELLGSFPVGDYIPGLAWIDKVRGLDRKMEEVSKTFVEFLERVVQEHVDEGENKETFDFVDMLLRIQREKTNGFELDRSDIRLIILDIFLGGTTTTFTAIDWAMTLLIRHPESMKKLQDEIRTYSRNKLYVSEEEVKNMKYLKAVIKEVLRLHPPGPLLIPRQLSEDVKLKGYDIVAGTMVFINAWAIHRDIAKWGQDAEEFKPERHLNLPLNFQGQDFNFIPFGSGRRLCPAIDFATTLIEVALANFVYRFNWRVESRPLGDDDEYYLAETTGIEVCRKFPLIAFPSFASFTI</sequence>